<dbReference type="Proteomes" id="UP000024635">
    <property type="component" value="Unassembled WGS sequence"/>
</dbReference>
<reference evidence="2" key="1">
    <citation type="journal article" date="2015" name="Nat. Genet.">
        <title>The genome and transcriptome of the zoonotic hookworm Ancylostoma ceylanicum identify infection-specific gene families.</title>
        <authorList>
            <person name="Schwarz E.M."/>
            <person name="Hu Y."/>
            <person name="Antoshechkin I."/>
            <person name="Miller M.M."/>
            <person name="Sternberg P.W."/>
            <person name="Aroian R.V."/>
        </authorList>
    </citation>
    <scope>NUCLEOTIDE SEQUENCE</scope>
    <source>
        <strain evidence="2">HY135</strain>
    </source>
</reference>
<sequence>MAASGHFGIRPLGNQDVPTQCIRIFRELYSNFTTKILPSYDDITSDVRRGTRKGDTVSPKLFIATLEDVMRTLEWDKMGVRVDCRLLHHLRLADDIVVITPSISQAEPMHFDKAEFDEDDVHEEQIGPGRPILAQRNDRMRMLQLRISIIGRKINMVNDLAPELGRS</sequence>
<keyword evidence="2" id="KW-1185">Reference proteome</keyword>
<proteinExistence type="predicted"/>
<dbReference type="AlphaFoldDB" id="A0A016W514"/>
<accession>A0A016W514</accession>
<dbReference type="OrthoDB" id="5838129at2759"/>
<evidence type="ECO:0000313" key="2">
    <source>
        <dbReference type="Proteomes" id="UP000024635"/>
    </source>
</evidence>
<organism evidence="1 2">
    <name type="scientific">Ancylostoma ceylanicum</name>
    <dbReference type="NCBI Taxonomy" id="53326"/>
    <lineage>
        <taxon>Eukaryota</taxon>
        <taxon>Metazoa</taxon>
        <taxon>Ecdysozoa</taxon>
        <taxon>Nematoda</taxon>
        <taxon>Chromadorea</taxon>
        <taxon>Rhabditida</taxon>
        <taxon>Rhabditina</taxon>
        <taxon>Rhabditomorpha</taxon>
        <taxon>Strongyloidea</taxon>
        <taxon>Ancylostomatidae</taxon>
        <taxon>Ancylostomatinae</taxon>
        <taxon>Ancylostoma</taxon>
    </lineage>
</organism>
<dbReference type="EMBL" id="JARK01000870">
    <property type="protein sequence ID" value="EYC34924.1"/>
    <property type="molecule type" value="Genomic_DNA"/>
</dbReference>
<evidence type="ECO:0008006" key="3">
    <source>
        <dbReference type="Google" id="ProtNLM"/>
    </source>
</evidence>
<evidence type="ECO:0000313" key="1">
    <source>
        <dbReference type="EMBL" id="EYC34924.1"/>
    </source>
</evidence>
<gene>
    <name evidence="1" type="primary">Acey_s1271.g3793</name>
    <name evidence="1" type="ORF">Y032_1271g3793</name>
</gene>
<comment type="caution">
    <text evidence="1">The sequence shown here is derived from an EMBL/GenBank/DDBJ whole genome shotgun (WGS) entry which is preliminary data.</text>
</comment>
<name>A0A016W514_9BILA</name>
<protein>
    <recommendedName>
        <fullName evidence="3">Reverse transcriptase domain-containing protein</fullName>
    </recommendedName>
</protein>